<dbReference type="KEGG" id="spoa:EQM13_18015"/>
<keyword evidence="2" id="KW-0413">Isomerase</keyword>
<dbReference type="AlphaFoldDB" id="A0A410QH50"/>
<dbReference type="PANTHER" id="PTHR13774:SF39">
    <property type="entry name" value="BIOSYNTHESIS PROTEIN, PUTATIVE-RELATED"/>
    <property type="match status" value="1"/>
</dbReference>
<accession>A0A410QH50</accession>
<feature type="active site" evidence="3">
    <location>
        <position position="46"/>
    </location>
</feature>
<reference evidence="5" key="1">
    <citation type="submission" date="2019-01" db="EMBL/GenBank/DDBJ databases">
        <title>Draft genomes of a novel of Sporanaerobacter strains.</title>
        <authorList>
            <person name="Ma S."/>
        </authorList>
    </citation>
    <scope>NUCLEOTIDE SEQUENCE [LARGE SCALE GENOMIC DNA]</scope>
    <source>
        <strain evidence="5">NJN-17</strain>
    </source>
</reference>
<evidence type="ECO:0000256" key="3">
    <source>
        <dbReference type="PIRSR" id="PIRSR016184-1"/>
    </source>
</evidence>
<evidence type="ECO:0000256" key="1">
    <source>
        <dbReference type="ARBA" id="ARBA00008270"/>
    </source>
</evidence>
<evidence type="ECO:0000256" key="2">
    <source>
        <dbReference type="ARBA" id="ARBA00023235"/>
    </source>
</evidence>
<dbReference type="PANTHER" id="PTHR13774">
    <property type="entry name" value="PHENAZINE BIOSYNTHESIS PROTEIN"/>
    <property type="match status" value="1"/>
</dbReference>
<dbReference type="NCBIfam" id="TIGR00654">
    <property type="entry name" value="PhzF_family"/>
    <property type="match status" value="1"/>
</dbReference>
<proteinExistence type="inferred from homology"/>
<dbReference type="OrthoDB" id="9788221at2"/>
<dbReference type="GO" id="GO:0005737">
    <property type="term" value="C:cytoplasm"/>
    <property type="evidence" value="ECO:0007669"/>
    <property type="project" value="TreeGrafter"/>
</dbReference>
<dbReference type="Proteomes" id="UP000287969">
    <property type="component" value="Chromosome"/>
</dbReference>
<dbReference type="Pfam" id="PF02567">
    <property type="entry name" value="PhzC-PhzF"/>
    <property type="match status" value="1"/>
</dbReference>
<dbReference type="SUPFAM" id="SSF54506">
    <property type="entry name" value="Diaminopimelate epimerase-like"/>
    <property type="match status" value="1"/>
</dbReference>
<evidence type="ECO:0000313" key="5">
    <source>
        <dbReference type="Proteomes" id="UP000287969"/>
    </source>
</evidence>
<dbReference type="PIRSF" id="PIRSF016184">
    <property type="entry name" value="PhzC_PhzF"/>
    <property type="match status" value="1"/>
</dbReference>
<dbReference type="InterPro" id="IPR003719">
    <property type="entry name" value="Phenazine_PhzF-like"/>
</dbReference>
<dbReference type="EMBL" id="CP035282">
    <property type="protein sequence ID" value="QAT63320.1"/>
    <property type="molecule type" value="Genomic_DNA"/>
</dbReference>
<protein>
    <submittedName>
        <fullName evidence="4">PhzF family phenazine biosynthesis protein</fullName>
    </submittedName>
</protein>
<dbReference type="RefSeq" id="WP_071141315.1">
    <property type="nucleotide sequence ID" value="NZ_CP035282.1"/>
</dbReference>
<comment type="similarity">
    <text evidence="1">Belongs to the PhzF family.</text>
</comment>
<name>A0A410QH50_9FIRM</name>
<evidence type="ECO:0000313" key="4">
    <source>
        <dbReference type="EMBL" id="QAT63320.1"/>
    </source>
</evidence>
<sequence length="298" mass="33440">MEINIYQVDAFTKDTFGGNPAGVVPDAKDLTEENMEKIAREMNLSETAFIIPIDENNFEVRFFTPLCEVDLCGHATIGSFFTLAEKGYIRPITNGKLRIFQKTKAGILPVEIYYNQGKVERVMMTQSMPTTIGTITDIEELIDALNITEDDIGIEDKFVSPEIISTGLPDIMLPIKRKDILDNLDVDMKRLSDLSRKLKITGVHAFFLPDKDLEIVYTRNFAPYVGIDEEAATGTSNGALIYFLKKNGYLKGNEMISYQGEILNRPSYINCTIDETDEGYIVKVGGRARIVLEGIFCM</sequence>
<dbReference type="GO" id="GO:0016853">
    <property type="term" value="F:isomerase activity"/>
    <property type="evidence" value="ECO:0007669"/>
    <property type="project" value="UniProtKB-KW"/>
</dbReference>
<dbReference type="Gene3D" id="3.10.310.10">
    <property type="entry name" value="Diaminopimelate Epimerase, Chain A, domain 1"/>
    <property type="match status" value="2"/>
</dbReference>
<gene>
    <name evidence="4" type="ORF">EQM13_18015</name>
</gene>
<keyword evidence="5" id="KW-1185">Reference proteome</keyword>
<organism evidence="4 5">
    <name type="scientific">Acidilutibacter cellobiosedens</name>
    <dbReference type="NCBI Taxonomy" id="2507161"/>
    <lineage>
        <taxon>Bacteria</taxon>
        <taxon>Bacillati</taxon>
        <taxon>Bacillota</taxon>
        <taxon>Tissierellia</taxon>
        <taxon>Tissierellales</taxon>
        <taxon>Acidilutibacteraceae</taxon>
        <taxon>Acidilutibacter</taxon>
    </lineage>
</organism>